<organism evidence="3 4">
    <name type="scientific">Dactylosporangium cerinum</name>
    <dbReference type="NCBI Taxonomy" id="1434730"/>
    <lineage>
        <taxon>Bacteria</taxon>
        <taxon>Bacillati</taxon>
        <taxon>Actinomycetota</taxon>
        <taxon>Actinomycetes</taxon>
        <taxon>Micromonosporales</taxon>
        <taxon>Micromonosporaceae</taxon>
        <taxon>Dactylosporangium</taxon>
    </lineage>
</organism>
<dbReference type="InterPro" id="IPR016047">
    <property type="entry name" value="M23ase_b-sheet_dom"/>
</dbReference>
<dbReference type="GO" id="GO:0016787">
    <property type="term" value="F:hydrolase activity"/>
    <property type="evidence" value="ECO:0007669"/>
    <property type="project" value="UniProtKB-KW"/>
</dbReference>
<comment type="caution">
    <text evidence="3">The sequence shown here is derived from an EMBL/GenBank/DDBJ whole genome shotgun (WGS) entry which is preliminary data.</text>
</comment>
<gene>
    <name evidence="3" type="ORF">ACFPIJ_55820</name>
</gene>
<accession>A0ABV9WG45</accession>
<dbReference type="Pfam" id="PF01551">
    <property type="entry name" value="Peptidase_M23"/>
    <property type="match status" value="1"/>
</dbReference>
<name>A0ABV9WG45_9ACTN</name>
<evidence type="ECO:0000256" key="1">
    <source>
        <dbReference type="ARBA" id="ARBA00022729"/>
    </source>
</evidence>
<dbReference type="SUPFAM" id="SSF51261">
    <property type="entry name" value="Duplicated hybrid motif"/>
    <property type="match status" value="1"/>
</dbReference>
<proteinExistence type="predicted"/>
<reference evidence="4" key="1">
    <citation type="journal article" date="2019" name="Int. J. Syst. Evol. Microbiol.">
        <title>The Global Catalogue of Microorganisms (GCM) 10K type strain sequencing project: providing services to taxonomists for standard genome sequencing and annotation.</title>
        <authorList>
            <consortium name="The Broad Institute Genomics Platform"/>
            <consortium name="The Broad Institute Genome Sequencing Center for Infectious Disease"/>
            <person name="Wu L."/>
            <person name="Ma J."/>
        </authorList>
    </citation>
    <scope>NUCLEOTIDE SEQUENCE [LARGE SCALE GENOMIC DNA]</scope>
    <source>
        <strain evidence="4">CGMCC 4.7152</strain>
    </source>
</reference>
<keyword evidence="3" id="KW-0378">Hydrolase</keyword>
<evidence type="ECO:0000313" key="3">
    <source>
        <dbReference type="EMBL" id="MFC5007064.1"/>
    </source>
</evidence>
<dbReference type="PANTHER" id="PTHR21666">
    <property type="entry name" value="PEPTIDASE-RELATED"/>
    <property type="match status" value="1"/>
</dbReference>
<dbReference type="CDD" id="cd12797">
    <property type="entry name" value="M23_peptidase"/>
    <property type="match status" value="1"/>
</dbReference>
<keyword evidence="1" id="KW-0732">Signal</keyword>
<dbReference type="EMBL" id="JBHSIU010000111">
    <property type="protein sequence ID" value="MFC5007064.1"/>
    <property type="molecule type" value="Genomic_DNA"/>
</dbReference>
<dbReference type="Proteomes" id="UP001595912">
    <property type="component" value="Unassembled WGS sequence"/>
</dbReference>
<dbReference type="InterPro" id="IPR050570">
    <property type="entry name" value="Cell_wall_metabolism_enzyme"/>
</dbReference>
<dbReference type="EC" id="3.4.24.-" evidence="3"/>
<evidence type="ECO:0000313" key="4">
    <source>
        <dbReference type="Proteomes" id="UP001595912"/>
    </source>
</evidence>
<dbReference type="InterPro" id="IPR011055">
    <property type="entry name" value="Dup_hybrid_motif"/>
</dbReference>
<keyword evidence="4" id="KW-1185">Reference proteome</keyword>
<dbReference type="RefSeq" id="WP_380127715.1">
    <property type="nucleotide sequence ID" value="NZ_JBHSIU010000111.1"/>
</dbReference>
<dbReference type="Gene3D" id="2.70.70.10">
    <property type="entry name" value="Glucose Permease (Domain IIA)"/>
    <property type="match status" value="1"/>
</dbReference>
<feature type="domain" description="M23ase beta-sheet core" evidence="2">
    <location>
        <begin position="227"/>
        <end position="346"/>
    </location>
</feature>
<evidence type="ECO:0000259" key="2">
    <source>
        <dbReference type="Pfam" id="PF01551"/>
    </source>
</evidence>
<sequence>MTNRVLSVLLAVVLGFALLCLGGLAALVGGVSGAAGCGGDPGAGPPVAPGRYSSEQLHHATVIVTVGIQRGVPFRGQVIAVATAMQESGLRNLVDLGANNDHDSLGLFQQRPSQGWGSPAQLLDPVWAASRFYDALLRVTGWQQLPLTVAAQRVQRSAYPDAYAKWEPAAAALVAATVQTLTGQHQPGSDNQSSATVASGTWCVATGWQRPVTGGIVSGFRAAGRPTHDGVDIGAGRGSPVHAAAAGVVVTARCNAHRVDGGPYSCDIDGDPVTVRGCGWYVDIAHPDGPVTRYCHLLQRPTVEAGQPVLAGQVIGLVGSSGHSSGPHLHLEAHTGQPATSGNAVDPVGFFTARGVDLVSR</sequence>
<protein>
    <submittedName>
        <fullName evidence="3">M23 family metallopeptidase</fullName>
        <ecNumber evidence="3">3.4.24.-</ecNumber>
    </submittedName>
</protein>
<dbReference type="PANTHER" id="PTHR21666:SF289">
    <property type="entry name" value="L-ALA--D-GLU ENDOPEPTIDASE"/>
    <property type="match status" value="1"/>
</dbReference>